<evidence type="ECO:0000256" key="1">
    <source>
        <dbReference type="SAM" id="MobiDB-lite"/>
    </source>
</evidence>
<dbReference type="AlphaFoldDB" id="A0A6N7QUS8"/>
<comment type="caution">
    <text evidence="2">The sequence shown here is derived from an EMBL/GenBank/DDBJ whole genome shotgun (WGS) entry which is preliminary data.</text>
</comment>
<protein>
    <submittedName>
        <fullName evidence="2">Biofilm-forming protein</fullName>
    </submittedName>
</protein>
<accession>A0A6N7QUS8</accession>
<keyword evidence="3" id="KW-1185">Reference proteome</keyword>
<dbReference type="Proteomes" id="UP000435187">
    <property type="component" value="Unassembled WGS sequence"/>
</dbReference>
<proteinExistence type="predicted"/>
<sequence length="38" mass="4329">MAKKGIQNSSIEQVRKDHESETAFTADNPKKQKNKKGR</sequence>
<feature type="compositionally biased region" description="Polar residues" evidence="1">
    <location>
        <begin position="1"/>
        <end position="12"/>
    </location>
</feature>
<dbReference type="RefSeq" id="WP_153834541.1">
    <property type="nucleotide sequence ID" value="NZ_JBHUMW010000016.1"/>
</dbReference>
<dbReference type="EMBL" id="WJEE01000007">
    <property type="protein sequence ID" value="MRI65758.1"/>
    <property type="molecule type" value="Genomic_DNA"/>
</dbReference>
<name>A0A6N7QUS8_9BACI</name>
<evidence type="ECO:0000313" key="3">
    <source>
        <dbReference type="Proteomes" id="UP000435187"/>
    </source>
</evidence>
<reference evidence="2 3" key="1">
    <citation type="submission" date="2019-10" db="EMBL/GenBank/DDBJ databases">
        <title>Gracilibacillus salitolerans sp. nov., a moderate halophile isolated from a saline soil in northwest China.</title>
        <authorList>
            <person name="Gan L."/>
        </authorList>
    </citation>
    <scope>NUCLEOTIDE SEQUENCE [LARGE SCALE GENOMIC DNA]</scope>
    <source>
        <strain evidence="2 3">TP2-8</strain>
    </source>
</reference>
<feature type="region of interest" description="Disordered" evidence="1">
    <location>
        <begin position="1"/>
        <end position="38"/>
    </location>
</feature>
<organism evidence="2 3">
    <name type="scientific">Gracilibacillus thailandensis</name>
    <dbReference type="NCBI Taxonomy" id="563735"/>
    <lineage>
        <taxon>Bacteria</taxon>
        <taxon>Bacillati</taxon>
        <taxon>Bacillota</taxon>
        <taxon>Bacilli</taxon>
        <taxon>Bacillales</taxon>
        <taxon>Bacillaceae</taxon>
        <taxon>Gracilibacillus</taxon>
    </lineage>
</organism>
<evidence type="ECO:0000313" key="2">
    <source>
        <dbReference type="EMBL" id="MRI65758.1"/>
    </source>
</evidence>
<gene>
    <name evidence="2" type="ORF">GH885_05280</name>
</gene>